<evidence type="ECO:0000313" key="1">
    <source>
        <dbReference type="EMBL" id="CYX41921.1"/>
    </source>
</evidence>
<evidence type="ECO:0000313" key="2">
    <source>
        <dbReference type="Proteomes" id="UP000071601"/>
    </source>
</evidence>
<name>A0AB33U8D6_STRSU</name>
<dbReference type="Proteomes" id="UP000071601">
    <property type="component" value="Unassembled WGS sequence"/>
</dbReference>
<gene>
    <name evidence="1" type="ORF">ERS132525_00812</name>
</gene>
<reference evidence="1 2" key="1">
    <citation type="submission" date="2016-02" db="EMBL/GenBank/DDBJ databases">
        <authorList>
            <consortium name="Pathogen Informatics"/>
        </authorList>
    </citation>
    <scope>NUCLEOTIDE SEQUENCE [LARGE SCALE GENOMIC DNA]</scope>
    <source>
        <strain evidence="1 2">SS985</strain>
    </source>
</reference>
<sequence>MKIYYDDSSKEAWKFYKSQYTSLDWGFWGEFDFDNVKTRYEKDGKYNNTRYLLWIKDNSKLISELGALFSFGGEKLFNFKIQYYNLKKIVDVSSNNDKKCILSLLEECMELHSSEQNLAILPTTGGLNNVKGSLYFDENGNIRYSSQKISGKQLDRLDTFLAIVKDYFDEKSDTILSYTKGKPNEQYLINFLEKFDNVYDFAEKMYRLNDKVFIDKMVQNGRKPIMDADDVERYCRLAKEFWKFKQSLN</sequence>
<dbReference type="AlphaFoldDB" id="A0AB33U8D6"/>
<dbReference type="EMBL" id="FILR01000006">
    <property type="protein sequence ID" value="CYX41921.1"/>
    <property type="molecule type" value="Genomic_DNA"/>
</dbReference>
<organism evidence="1 2">
    <name type="scientific">Streptococcus suis</name>
    <dbReference type="NCBI Taxonomy" id="1307"/>
    <lineage>
        <taxon>Bacteria</taxon>
        <taxon>Bacillati</taxon>
        <taxon>Bacillota</taxon>
        <taxon>Bacilli</taxon>
        <taxon>Lactobacillales</taxon>
        <taxon>Streptococcaceae</taxon>
        <taxon>Streptococcus</taxon>
    </lineage>
</organism>
<protein>
    <submittedName>
        <fullName evidence="1">Uncharacterized protein</fullName>
    </submittedName>
</protein>
<comment type="caution">
    <text evidence="1">The sequence shown here is derived from an EMBL/GenBank/DDBJ whole genome shotgun (WGS) entry which is preliminary data.</text>
</comment>
<proteinExistence type="predicted"/>
<accession>A0AB33U8D6</accession>